<protein>
    <recommendedName>
        <fullName evidence="2 4">acylphosphatase</fullName>
        <ecNumber evidence="2 4">3.6.1.7</ecNumber>
    </recommendedName>
</protein>
<dbReference type="InterPro" id="IPR020456">
    <property type="entry name" value="Acylphosphatase"/>
</dbReference>
<reference evidence="7 8" key="1">
    <citation type="submission" date="2016-10" db="EMBL/GenBank/DDBJ databases">
        <authorList>
            <person name="Varghese N."/>
            <person name="Submissions S."/>
        </authorList>
    </citation>
    <scope>NUCLEOTIDE SEQUENCE [LARGE SCALE GENOMIC DNA]</scope>
    <source>
        <strain evidence="7 8">DSM 18839</strain>
    </source>
</reference>
<keyword evidence="8" id="KW-1185">Reference proteome</keyword>
<dbReference type="RefSeq" id="WP_028795211.1">
    <property type="nucleotide sequence ID" value="NZ_FNBW01000018.1"/>
</dbReference>
<evidence type="ECO:0000256" key="2">
    <source>
        <dbReference type="ARBA" id="ARBA00012150"/>
    </source>
</evidence>
<dbReference type="GO" id="GO:0003998">
    <property type="term" value="F:acylphosphatase activity"/>
    <property type="evidence" value="ECO:0007669"/>
    <property type="project" value="UniProtKB-EC"/>
</dbReference>
<dbReference type="PROSITE" id="PS51160">
    <property type="entry name" value="ACYLPHOSPHATASE_3"/>
    <property type="match status" value="1"/>
</dbReference>
<comment type="catalytic activity">
    <reaction evidence="3 4">
        <text>an acyl phosphate + H2O = a carboxylate + phosphate + H(+)</text>
        <dbReference type="Rhea" id="RHEA:14965"/>
        <dbReference type="ChEBI" id="CHEBI:15377"/>
        <dbReference type="ChEBI" id="CHEBI:15378"/>
        <dbReference type="ChEBI" id="CHEBI:29067"/>
        <dbReference type="ChEBI" id="CHEBI:43474"/>
        <dbReference type="ChEBI" id="CHEBI:59918"/>
        <dbReference type="EC" id="3.6.1.7"/>
    </reaction>
</comment>
<dbReference type="InterPro" id="IPR036046">
    <property type="entry name" value="Acylphosphatase-like_dom_sf"/>
</dbReference>
<dbReference type="PRINTS" id="PR00112">
    <property type="entry name" value="ACYLPHPHTASE"/>
</dbReference>
<gene>
    <name evidence="7" type="ORF">SAMN05660686_04529</name>
</gene>
<comment type="caution">
    <text evidence="7">The sequence shown here is derived from an EMBL/GenBank/DDBJ whole genome shotgun (WGS) entry which is preliminary data.</text>
</comment>
<evidence type="ECO:0000256" key="3">
    <source>
        <dbReference type="ARBA" id="ARBA00047645"/>
    </source>
</evidence>
<dbReference type="SUPFAM" id="SSF54975">
    <property type="entry name" value="Acylphosphatase/BLUF domain-like"/>
    <property type="match status" value="1"/>
</dbReference>
<dbReference type="OrthoDB" id="5295388at2"/>
<feature type="domain" description="Acylphosphatase-like" evidence="6">
    <location>
        <begin position="4"/>
        <end position="92"/>
    </location>
</feature>
<dbReference type="EC" id="3.6.1.7" evidence="2 4"/>
<dbReference type="Pfam" id="PF00708">
    <property type="entry name" value="Acylphosphatase"/>
    <property type="match status" value="1"/>
</dbReference>
<accession>A0A8G2F016</accession>
<dbReference type="InterPro" id="IPR017968">
    <property type="entry name" value="Acylphosphatase_CS"/>
</dbReference>
<dbReference type="PANTHER" id="PTHR47268:SF4">
    <property type="entry name" value="ACYLPHOSPHATASE"/>
    <property type="match status" value="1"/>
</dbReference>
<dbReference type="Proteomes" id="UP000198615">
    <property type="component" value="Unassembled WGS sequence"/>
</dbReference>
<evidence type="ECO:0000256" key="1">
    <source>
        <dbReference type="ARBA" id="ARBA00005614"/>
    </source>
</evidence>
<dbReference type="AlphaFoldDB" id="A0A8G2F016"/>
<evidence type="ECO:0000259" key="6">
    <source>
        <dbReference type="PROSITE" id="PS51160"/>
    </source>
</evidence>
<evidence type="ECO:0000313" key="7">
    <source>
        <dbReference type="EMBL" id="SDG47107.1"/>
    </source>
</evidence>
<evidence type="ECO:0000313" key="8">
    <source>
        <dbReference type="Proteomes" id="UP000198615"/>
    </source>
</evidence>
<dbReference type="Gene3D" id="3.30.70.100">
    <property type="match status" value="1"/>
</dbReference>
<evidence type="ECO:0000256" key="4">
    <source>
        <dbReference type="PROSITE-ProRule" id="PRU00520"/>
    </source>
</evidence>
<dbReference type="InterPro" id="IPR001792">
    <property type="entry name" value="Acylphosphatase-like_dom"/>
</dbReference>
<evidence type="ECO:0000256" key="5">
    <source>
        <dbReference type="RuleBase" id="RU004168"/>
    </source>
</evidence>
<dbReference type="PROSITE" id="PS00151">
    <property type="entry name" value="ACYLPHOSPHATASE_2"/>
    <property type="match status" value="1"/>
</dbReference>
<dbReference type="EMBL" id="FNBW01000018">
    <property type="protein sequence ID" value="SDG47107.1"/>
    <property type="molecule type" value="Genomic_DNA"/>
</dbReference>
<organism evidence="7 8">
    <name type="scientific">Thalassobaculum litoreum DSM 18839</name>
    <dbReference type="NCBI Taxonomy" id="1123362"/>
    <lineage>
        <taxon>Bacteria</taxon>
        <taxon>Pseudomonadati</taxon>
        <taxon>Pseudomonadota</taxon>
        <taxon>Alphaproteobacteria</taxon>
        <taxon>Rhodospirillales</taxon>
        <taxon>Thalassobaculaceae</taxon>
        <taxon>Thalassobaculum</taxon>
    </lineage>
</organism>
<name>A0A8G2F016_9PROT</name>
<proteinExistence type="inferred from homology"/>
<feature type="active site" evidence="4">
    <location>
        <position position="19"/>
    </location>
</feature>
<keyword evidence="4" id="KW-0378">Hydrolase</keyword>
<comment type="similarity">
    <text evidence="1 5">Belongs to the acylphosphatase family.</text>
</comment>
<dbReference type="PANTHER" id="PTHR47268">
    <property type="entry name" value="ACYLPHOSPHATASE"/>
    <property type="match status" value="1"/>
</dbReference>
<sequence>MAETRHLTVTGRVQGVAYRAWTIGTAKELGLVGWVRNRQDGAVEITARGEPDELDALATRCRRGPPMAQVQDVVEATVDDDPDLGPYFVQIASA</sequence>
<feature type="active site" evidence="4">
    <location>
        <position position="37"/>
    </location>
</feature>